<dbReference type="STRING" id="1423735.FC15_GL001644"/>
<evidence type="ECO:0000313" key="1">
    <source>
        <dbReference type="EMBL" id="KRM09660.1"/>
    </source>
</evidence>
<reference evidence="1 2" key="1">
    <citation type="journal article" date="2015" name="Genome Announc.">
        <title>Expanding the biotechnology potential of lactobacilli through comparative genomics of 213 strains and associated genera.</title>
        <authorList>
            <person name="Sun Z."/>
            <person name="Harris H.M."/>
            <person name="McCann A."/>
            <person name="Guo C."/>
            <person name="Argimon S."/>
            <person name="Zhang W."/>
            <person name="Yang X."/>
            <person name="Jeffery I.B."/>
            <person name="Cooney J.C."/>
            <person name="Kagawa T.F."/>
            <person name="Liu W."/>
            <person name="Song Y."/>
            <person name="Salvetti E."/>
            <person name="Wrobel A."/>
            <person name="Rasinkangas P."/>
            <person name="Parkhill J."/>
            <person name="Rea M.C."/>
            <person name="O'Sullivan O."/>
            <person name="Ritari J."/>
            <person name="Douillard F.P."/>
            <person name="Paul Ross R."/>
            <person name="Yang R."/>
            <person name="Briner A.E."/>
            <person name="Felis G.E."/>
            <person name="de Vos W.M."/>
            <person name="Barrangou R."/>
            <person name="Klaenhammer T.R."/>
            <person name="Caufield P.W."/>
            <person name="Cui Y."/>
            <person name="Zhang H."/>
            <person name="O'Toole P.W."/>
        </authorList>
    </citation>
    <scope>NUCLEOTIDE SEQUENCE [LARGE SCALE GENOMIC DNA]</scope>
    <source>
        <strain evidence="1 2">DSM 17758</strain>
    </source>
</reference>
<dbReference type="EMBL" id="AZFX01000047">
    <property type="protein sequence ID" value="KRM09660.1"/>
    <property type="molecule type" value="Genomic_DNA"/>
</dbReference>
<proteinExistence type="predicted"/>
<protein>
    <submittedName>
        <fullName evidence="1">Uncharacterized protein</fullName>
    </submittedName>
</protein>
<name>A0A0R1W508_9LACO</name>
<sequence length="54" mass="6087">MNTSIISDSLGSFLVSTVKKGPKILGVDDDQHRRLLTFFGSKIFGVDDDQRQRF</sequence>
<organism evidence="1 2">
    <name type="scientific">Lapidilactobacillus concavus DSM 17758</name>
    <dbReference type="NCBI Taxonomy" id="1423735"/>
    <lineage>
        <taxon>Bacteria</taxon>
        <taxon>Bacillati</taxon>
        <taxon>Bacillota</taxon>
        <taxon>Bacilli</taxon>
        <taxon>Lactobacillales</taxon>
        <taxon>Lactobacillaceae</taxon>
        <taxon>Lapidilactobacillus</taxon>
    </lineage>
</organism>
<comment type="caution">
    <text evidence="1">The sequence shown here is derived from an EMBL/GenBank/DDBJ whole genome shotgun (WGS) entry which is preliminary data.</text>
</comment>
<dbReference type="PATRIC" id="fig|1423735.3.peg.1705"/>
<accession>A0A0R1W508</accession>
<dbReference type="Proteomes" id="UP000051315">
    <property type="component" value="Unassembled WGS sequence"/>
</dbReference>
<gene>
    <name evidence="1" type="ORF">FC15_GL001644</name>
</gene>
<keyword evidence="2" id="KW-1185">Reference proteome</keyword>
<dbReference type="AlphaFoldDB" id="A0A0R1W508"/>
<evidence type="ECO:0000313" key="2">
    <source>
        <dbReference type="Proteomes" id="UP000051315"/>
    </source>
</evidence>